<proteinExistence type="predicted"/>
<feature type="chain" id="PRO_5009523241" description="PorV/PorQ family protein" evidence="1">
    <location>
        <begin position="19"/>
        <end position="373"/>
    </location>
</feature>
<comment type="caution">
    <text evidence="2">The sequence shown here is derived from an EMBL/GenBank/DDBJ whole genome shotgun (WGS) entry which is preliminary data.</text>
</comment>
<reference evidence="2 3" key="1">
    <citation type="journal article" date="2016" name="Nat. Commun.">
        <title>Thousands of microbial genomes shed light on interconnected biogeochemical processes in an aquifer system.</title>
        <authorList>
            <person name="Anantharaman K."/>
            <person name="Brown C.T."/>
            <person name="Hug L.A."/>
            <person name="Sharon I."/>
            <person name="Castelle C.J."/>
            <person name="Probst A.J."/>
            <person name="Thomas B.C."/>
            <person name="Singh A."/>
            <person name="Wilkins M.J."/>
            <person name="Karaoz U."/>
            <person name="Brodie E.L."/>
            <person name="Williams K.H."/>
            <person name="Hubbard S.S."/>
            <person name="Banfield J.F."/>
        </authorList>
    </citation>
    <scope>NUCLEOTIDE SEQUENCE [LARGE SCALE GENOMIC DNA]</scope>
    <source>
        <strain evidence="3">RIFCSPLOWO2_12_FULL_64_10</strain>
    </source>
</reference>
<sequence length="373" mass="40384">MKPNAFFSLALFLISAHALCGVAGAGIALPVSLYTPPGGQGTGLGGAYTAVAGGVYGQRWNPAGPALVRHLTVSSAYLYTHNADRNLNYQIGVGPVLNRVTGAHLFGGVVIPPARWTLGTGVGVYLARYELPGVEWRDENGGVEVRDAQGYVRRVPNGTFNFSDQTLMLSLSRRGILSDPVLGRISLGVNFTLLRQNGASKNQSSGFSAGLGLIHELSRRFRYGLALRNLYGRMKRADGIRDRLERELALGVTRWMQAGRNDSLMVSLDLVKAAGQVWSLNAGMEYRLDVGPGKWLAVRGGLERAFPATRNDPRIPALVKGYGRTSPVLGIGYMARLLGRLFYTVDYAIDADLNQAIATVGRRHNVNISFEIR</sequence>
<dbReference type="EMBL" id="MFKF01000404">
    <property type="protein sequence ID" value="OGG44409.1"/>
    <property type="molecule type" value="Genomic_DNA"/>
</dbReference>
<gene>
    <name evidence="2" type="ORF">A3F84_00865</name>
</gene>
<organism evidence="2 3">
    <name type="scientific">Handelsmanbacteria sp. (strain RIFCSPLOWO2_12_FULL_64_10)</name>
    <dbReference type="NCBI Taxonomy" id="1817868"/>
    <lineage>
        <taxon>Bacteria</taxon>
        <taxon>Candidatus Handelsmaniibacteriota</taxon>
    </lineage>
</organism>
<name>A0A1F6C5H4_HANXR</name>
<evidence type="ECO:0000256" key="1">
    <source>
        <dbReference type="SAM" id="SignalP"/>
    </source>
</evidence>
<feature type="signal peptide" evidence="1">
    <location>
        <begin position="1"/>
        <end position="18"/>
    </location>
</feature>
<accession>A0A1F6C5H4</accession>
<dbReference type="Gene3D" id="2.40.160.60">
    <property type="entry name" value="Outer membrane protein transport protein (OMPP1/FadL/TodX)"/>
    <property type="match status" value="1"/>
</dbReference>
<dbReference type="AlphaFoldDB" id="A0A1F6C5H4"/>
<evidence type="ECO:0000313" key="3">
    <source>
        <dbReference type="Proteomes" id="UP000178606"/>
    </source>
</evidence>
<dbReference type="Proteomes" id="UP000178606">
    <property type="component" value="Unassembled WGS sequence"/>
</dbReference>
<evidence type="ECO:0008006" key="4">
    <source>
        <dbReference type="Google" id="ProtNLM"/>
    </source>
</evidence>
<protein>
    <recommendedName>
        <fullName evidence="4">PorV/PorQ family protein</fullName>
    </recommendedName>
</protein>
<evidence type="ECO:0000313" key="2">
    <source>
        <dbReference type="EMBL" id="OGG44409.1"/>
    </source>
</evidence>
<keyword evidence="1" id="KW-0732">Signal</keyword>